<dbReference type="InterPro" id="IPR050411">
    <property type="entry name" value="AlphaKG_dependent_hydroxylases"/>
</dbReference>
<dbReference type="GO" id="GO:0005739">
    <property type="term" value="C:mitochondrion"/>
    <property type="evidence" value="ECO:0007669"/>
    <property type="project" value="TreeGrafter"/>
</dbReference>
<dbReference type="RefSeq" id="XP_004997993.1">
    <property type="nucleotide sequence ID" value="XM_004997936.1"/>
</dbReference>
<keyword evidence="9" id="KW-1185">Reference proteome</keyword>
<evidence type="ECO:0000256" key="1">
    <source>
        <dbReference type="ARBA" id="ARBA00001954"/>
    </source>
</evidence>
<dbReference type="Proteomes" id="UP000007799">
    <property type="component" value="Unassembled WGS sequence"/>
</dbReference>
<name>F2TZL3_SALR5</name>
<keyword evidence="5" id="KW-0560">Oxidoreductase</keyword>
<dbReference type="Pfam" id="PF02668">
    <property type="entry name" value="TauD"/>
    <property type="match status" value="1"/>
</dbReference>
<evidence type="ECO:0000256" key="5">
    <source>
        <dbReference type="ARBA" id="ARBA00023002"/>
    </source>
</evidence>
<proteinExistence type="inferred from homology"/>
<dbReference type="GO" id="GO:0046872">
    <property type="term" value="F:metal ion binding"/>
    <property type="evidence" value="ECO:0007669"/>
    <property type="project" value="UniProtKB-KW"/>
</dbReference>
<comment type="cofactor">
    <cofactor evidence="1">
        <name>Fe(2+)</name>
        <dbReference type="ChEBI" id="CHEBI:29033"/>
    </cofactor>
</comment>
<evidence type="ECO:0000256" key="3">
    <source>
        <dbReference type="ARBA" id="ARBA00022723"/>
    </source>
</evidence>
<evidence type="ECO:0000256" key="6">
    <source>
        <dbReference type="ARBA" id="ARBA00023004"/>
    </source>
</evidence>
<gene>
    <name evidence="8" type="ORF">PTSG_02005</name>
</gene>
<keyword evidence="4" id="KW-0223">Dioxygenase</keyword>
<organism evidence="9">
    <name type="scientific">Salpingoeca rosetta (strain ATCC 50818 / BSB-021)</name>
    <dbReference type="NCBI Taxonomy" id="946362"/>
    <lineage>
        <taxon>Eukaryota</taxon>
        <taxon>Choanoflagellata</taxon>
        <taxon>Craspedida</taxon>
        <taxon>Salpingoecidae</taxon>
        <taxon>Salpingoeca</taxon>
    </lineage>
</organism>
<dbReference type="Gene3D" id="3.60.130.10">
    <property type="entry name" value="Clavaminate synthase-like"/>
    <property type="match status" value="1"/>
</dbReference>
<dbReference type="PANTHER" id="PTHR10696">
    <property type="entry name" value="GAMMA-BUTYROBETAINE HYDROXYLASE-RELATED"/>
    <property type="match status" value="1"/>
</dbReference>
<dbReference type="InterPro" id="IPR003819">
    <property type="entry name" value="TauD/TfdA-like"/>
</dbReference>
<sequence length="400" mass="44948">MMLGAGRWLLRSAAALGSARQGAAAAARALSAAASRRTLFVTPPQQSEQQQQQWAGAKIVDSKNWKANVDASKFLCTAPDAVQEELCAYVKPLAAGALTHDTMDSHSVDRNQLKHTEAFLRDIEASHLINGPAAAILQPIANLNSILEIRLAALTMSQLMGECLKQNAQGERSILVFDRDATRQMVDGQRYHQSHEGGSLHTDNVNIPQCWEFMLLTCLQPAVEGGQSILVSASAVYEHFLRTDPQVLETLWRDFWWEYRGFNDAFYRAPILFTNKMGEPCFRWLREYMESAHKRLGVAFTSAQQHALDALTAVTLDPAFQFRHTFRQGEILFANDLQLFHGRTAFLDAAPAQPTYDFEHPVNRLMQRNWVKTASVYRDINQSDYTIPTRHQVTAIMQSN</sequence>
<dbReference type="GO" id="GO:0045329">
    <property type="term" value="P:carnitine biosynthetic process"/>
    <property type="evidence" value="ECO:0007669"/>
    <property type="project" value="TreeGrafter"/>
</dbReference>
<dbReference type="GeneID" id="16078589"/>
<keyword evidence="6" id="KW-0408">Iron</keyword>
<dbReference type="GO" id="GO:0051213">
    <property type="term" value="F:dioxygenase activity"/>
    <property type="evidence" value="ECO:0007669"/>
    <property type="project" value="UniProtKB-KW"/>
</dbReference>
<dbReference type="EMBL" id="GL832957">
    <property type="protein sequence ID" value="EGD79037.1"/>
    <property type="molecule type" value="Genomic_DNA"/>
</dbReference>
<dbReference type="PANTHER" id="PTHR10696:SF25">
    <property type="entry name" value="OXIDOREDUCTASE AIM17-RELATED"/>
    <property type="match status" value="1"/>
</dbReference>
<dbReference type="InterPro" id="IPR042098">
    <property type="entry name" value="TauD-like_sf"/>
</dbReference>
<dbReference type="OrthoDB" id="272271at2759"/>
<feature type="domain" description="TauD/TfdA-like" evidence="7">
    <location>
        <begin position="175"/>
        <end position="348"/>
    </location>
</feature>
<dbReference type="AlphaFoldDB" id="F2TZL3"/>
<dbReference type="KEGG" id="sre:PTSG_02005"/>
<keyword evidence="3" id="KW-0479">Metal-binding</keyword>
<accession>F2TZL3</accession>
<dbReference type="STRING" id="946362.F2TZL3"/>
<evidence type="ECO:0000313" key="8">
    <source>
        <dbReference type="EMBL" id="EGD79037.1"/>
    </source>
</evidence>
<evidence type="ECO:0000259" key="7">
    <source>
        <dbReference type="Pfam" id="PF02668"/>
    </source>
</evidence>
<comment type="similarity">
    <text evidence="2">Belongs to the gamma-BBH/TMLD family.</text>
</comment>
<dbReference type="SUPFAM" id="SSF51197">
    <property type="entry name" value="Clavaminate synthase-like"/>
    <property type="match status" value="1"/>
</dbReference>
<evidence type="ECO:0000313" key="9">
    <source>
        <dbReference type="Proteomes" id="UP000007799"/>
    </source>
</evidence>
<dbReference type="OMA" id="CATAYMG"/>
<protein>
    <recommendedName>
        <fullName evidence="7">TauD/TfdA-like domain-containing protein</fullName>
    </recommendedName>
</protein>
<reference evidence="8" key="1">
    <citation type="submission" date="2009-08" db="EMBL/GenBank/DDBJ databases">
        <title>Annotation of Salpingoeca rosetta.</title>
        <authorList>
            <consortium name="The Broad Institute Genome Sequencing Platform"/>
            <person name="Russ C."/>
            <person name="Cuomo C."/>
            <person name="Burger G."/>
            <person name="Gray M.W."/>
            <person name="Holland P.W.H."/>
            <person name="King N."/>
            <person name="Lang F.B.F."/>
            <person name="Roger A.J."/>
            <person name="Ruiz-Trillo I."/>
            <person name="Young S.K."/>
            <person name="Zeng Q."/>
            <person name="Gargeya S."/>
            <person name="Alvarado L."/>
            <person name="Berlin A."/>
            <person name="Chapman S.B."/>
            <person name="Chen Z."/>
            <person name="Freedman E."/>
            <person name="Gellesch M."/>
            <person name="Goldberg J."/>
            <person name="Griggs A."/>
            <person name="Gujja S."/>
            <person name="Heilman E."/>
            <person name="Heiman D."/>
            <person name="Howarth C."/>
            <person name="Mehta T."/>
            <person name="Neiman D."/>
            <person name="Pearson M."/>
            <person name="Roberts A."/>
            <person name="Saif S."/>
            <person name="Shea T."/>
            <person name="Shenoy N."/>
            <person name="Sisk P."/>
            <person name="Stolte C."/>
            <person name="Sykes S."/>
            <person name="White J."/>
            <person name="Yandava C."/>
            <person name="Haas B."/>
            <person name="Nusbaum C."/>
            <person name="Birren B."/>
        </authorList>
    </citation>
    <scope>NUCLEOTIDE SEQUENCE [LARGE SCALE GENOMIC DNA]</scope>
    <source>
        <strain evidence="8">ATCC 50818</strain>
    </source>
</reference>
<dbReference type="InParanoid" id="F2TZL3"/>
<evidence type="ECO:0000256" key="4">
    <source>
        <dbReference type="ARBA" id="ARBA00022964"/>
    </source>
</evidence>
<evidence type="ECO:0000256" key="2">
    <source>
        <dbReference type="ARBA" id="ARBA00008654"/>
    </source>
</evidence>